<name>B5Y461_PHATC</name>
<dbReference type="KEGG" id="pti:PHATR_46908"/>
<dbReference type="AlphaFoldDB" id="B5Y461"/>
<evidence type="ECO:0000313" key="4">
    <source>
        <dbReference type="Proteomes" id="UP000000759"/>
    </source>
</evidence>
<protein>
    <submittedName>
        <fullName evidence="3">Uncharacterized protein</fullName>
    </submittedName>
</protein>
<dbReference type="PANTHER" id="PTHR13593:SF140">
    <property type="entry name" value="PLC-LIKE PHOSPHODIESTERASE"/>
    <property type="match status" value="1"/>
</dbReference>
<keyword evidence="2" id="KW-1133">Transmembrane helix</keyword>
<dbReference type="InParanoid" id="B5Y461"/>
<dbReference type="GO" id="GO:0006629">
    <property type="term" value="P:lipid metabolic process"/>
    <property type="evidence" value="ECO:0007669"/>
    <property type="project" value="InterPro"/>
</dbReference>
<evidence type="ECO:0000256" key="1">
    <source>
        <dbReference type="SAM" id="MobiDB-lite"/>
    </source>
</evidence>
<evidence type="ECO:0000313" key="3">
    <source>
        <dbReference type="EMBL" id="ACI65419.1"/>
    </source>
</evidence>
<organism evidence="3 4">
    <name type="scientific">Phaeodactylum tricornutum (strain CCAP 1055/1)</name>
    <dbReference type="NCBI Taxonomy" id="556484"/>
    <lineage>
        <taxon>Eukaryota</taxon>
        <taxon>Sar</taxon>
        <taxon>Stramenopiles</taxon>
        <taxon>Ochrophyta</taxon>
        <taxon>Bacillariophyta</taxon>
        <taxon>Bacillariophyceae</taxon>
        <taxon>Bacillariophycidae</taxon>
        <taxon>Naviculales</taxon>
        <taxon>Phaeodactylaceae</taxon>
        <taxon>Phaeodactylum</taxon>
    </lineage>
</organism>
<keyword evidence="4" id="KW-1185">Reference proteome</keyword>
<dbReference type="InterPro" id="IPR051057">
    <property type="entry name" value="PI-PLC_domain"/>
</dbReference>
<dbReference type="PANTHER" id="PTHR13593">
    <property type="match status" value="1"/>
</dbReference>
<dbReference type="Proteomes" id="UP000000759">
    <property type="component" value="Chromosome 11"/>
</dbReference>
<dbReference type="PROSITE" id="PS50007">
    <property type="entry name" value="PIPLC_X_DOMAIN"/>
    <property type="match status" value="1"/>
</dbReference>
<dbReference type="STRING" id="556484.B5Y461"/>
<dbReference type="eggNOG" id="ENOG502TM2K">
    <property type="taxonomic scope" value="Eukaryota"/>
</dbReference>
<dbReference type="PaxDb" id="2850-Phatr46908"/>
<reference evidence="4" key="2">
    <citation type="submission" date="2008-08" db="EMBL/GenBank/DDBJ databases">
        <authorList>
            <consortium name="Diatom Consortium"/>
            <person name="Grigoriev I."/>
            <person name="Grimwood J."/>
            <person name="Kuo A."/>
            <person name="Otillar R.P."/>
            <person name="Salamov A."/>
            <person name="Detter J.C."/>
            <person name="Lindquist E."/>
            <person name="Shapiro H."/>
            <person name="Lucas S."/>
            <person name="Glavina del Rio T."/>
            <person name="Pitluck S."/>
            <person name="Rokhsar D."/>
            <person name="Bowler C."/>
        </authorList>
    </citation>
    <scope>GENOME REANNOTATION</scope>
    <source>
        <strain evidence="4">CCAP 1055/1</strain>
    </source>
</reference>
<gene>
    <name evidence="3" type="ORF">PHATR_46908</name>
</gene>
<feature type="region of interest" description="Disordered" evidence="1">
    <location>
        <begin position="1"/>
        <end position="87"/>
    </location>
</feature>
<dbReference type="SUPFAM" id="SSF51695">
    <property type="entry name" value="PLC-like phosphodiesterases"/>
    <property type="match status" value="1"/>
</dbReference>
<dbReference type="EMBL" id="CP001141">
    <property type="protein sequence ID" value="ACI65419.1"/>
    <property type="molecule type" value="Genomic_DNA"/>
</dbReference>
<accession>B5Y461</accession>
<dbReference type="InterPro" id="IPR017946">
    <property type="entry name" value="PLC-like_Pdiesterase_TIM-brl"/>
</dbReference>
<feature type="compositionally biased region" description="Low complexity" evidence="1">
    <location>
        <begin position="139"/>
        <end position="161"/>
    </location>
</feature>
<feature type="transmembrane region" description="Helical" evidence="2">
    <location>
        <begin position="103"/>
        <end position="124"/>
    </location>
</feature>
<dbReference type="GeneID" id="7204449"/>
<dbReference type="HOGENOM" id="CLU_390030_0_0_1"/>
<dbReference type="GO" id="GO:0008081">
    <property type="term" value="F:phosphoric diester hydrolase activity"/>
    <property type="evidence" value="ECO:0007669"/>
    <property type="project" value="InterPro"/>
</dbReference>
<feature type="region of interest" description="Disordered" evidence="1">
    <location>
        <begin position="131"/>
        <end position="165"/>
    </location>
</feature>
<feature type="compositionally biased region" description="Pro residues" evidence="1">
    <location>
        <begin position="13"/>
        <end position="31"/>
    </location>
</feature>
<dbReference type="OrthoDB" id="191594at2759"/>
<sequence>MEWPYWTSASPQKPYPSSFPPSRDLPPPPSDFPNDQEQSSSGGDDAIEGTWLNIRRLSNVSEDDEDDWSEGPPASGYGTDAYDDGSRKQSLRRCGFRCSRYRLALATLIVLAIAAGGVFIGAIVTKRKDDGPAATSVETNPNTPTTAPTVRVTSSPSVTNSGNGNSTTAGALQATVQLSLDSVEQLLSDEGKEFMGLATLEFLRASNALNDDANTTLQPVSYRSVTVTDQALITGTATAAAIEGPVRTRGQQRQLQRPTSLRVELSVQGVAALADNTTNLSDGAFGSQIATAIATNPEVYRSVLQADGNEVFQNLTTIGVRVAEDTLAAAVPSSSPMSASESPSILASSNSPTVTLSAVPTNSVSTSPTLVPEPSASPSTLPSVAVAASTPPSLLPVTVAPTNLVVTVSPTAIPQALPASPTASPSIPGTTAGTPRVCNGVAGLCDVRVNDAVFGMVHNAMSTQPDNFLSFNHEDTLEDALTAGFRGINVDVGICDGQIVLFHAFCFLGTRDVVDTFSNIHNFLTQNPNEVLIVSLQIELVDLQQLANLLGGVPGLTDRFYDHALGADWPTLGELIDAGTNIVLFHYNGPSCDQVVCPPAFLDYFRFVVETEFNFQSLAEIRDQFNSCALDRGSSGFRNFYGVNVFITLPNAAAADVLNTVGFLNPHISACEAQTSNQVNLVLVDFWKRGNVLDYVRLRNLQRVAVLN</sequence>
<dbReference type="Pfam" id="PF26146">
    <property type="entry name" value="PI-PLC_X"/>
    <property type="match status" value="1"/>
</dbReference>
<proteinExistence type="predicted"/>
<reference evidence="3 4" key="1">
    <citation type="journal article" date="2008" name="Nature">
        <title>The Phaeodactylum genome reveals the evolutionary history of diatom genomes.</title>
        <authorList>
            <person name="Bowler C."/>
            <person name="Allen A.E."/>
            <person name="Badger J.H."/>
            <person name="Grimwood J."/>
            <person name="Jabbari K."/>
            <person name="Kuo A."/>
            <person name="Maheswari U."/>
            <person name="Martens C."/>
            <person name="Maumus F."/>
            <person name="Otillar R.P."/>
            <person name="Rayko E."/>
            <person name="Salamov A."/>
            <person name="Vandepoele K."/>
            <person name="Beszteri B."/>
            <person name="Gruber A."/>
            <person name="Heijde M."/>
            <person name="Katinka M."/>
            <person name="Mock T."/>
            <person name="Valentin K."/>
            <person name="Verret F."/>
            <person name="Berges J.A."/>
            <person name="Brownlee C."/>
            <person name="Cadoret J.P."/>
            <person name="Chiovitti A."/>
            <person name="Choi C.J."/>
            <person name="Coesel S."/>
            <person name="De Martino A."/>
            <person name="Detter J.C."/>
            <person name="Durkin C."/>
            <person name="Falciatore A."/>
            <person name="Fournet J."/>
            <person name="Haruta M."/>
            <person name="Huysman M.J."/>
            <person name="Jenkins B.D."/>
            <person name="Jiroutova K."/>
            <person name="Jorgensen R.E."/>
            <person name="Joubert Y."/>
            <person name="Kaplan A."/>
            <person name="Kroger N."/>
            <person name="Kroth P.G."/>
            <person name="La Roche J."/>
            <person name="Lindquist E."/>
            <person name="Lommer M."/>
            <person name="Martin-Jezequel V."/>
            <person name="Lopez P.J."/>
            <person name="Lucas S."/>
            <person name="Mangogna M."/>
            <person name="McGinnis K."/>
            <person name="Medlin L.K."/>
            <person name="Montsant A."/>
            <person name="Oudot-Le Secq M.P."/>
            <person name="Napoli C."/>
            <person name="Obornik M."/>
            <person name="Parker M.S."/>
            <person name="Petit J.L."/>
            <person name="Porcel B.M."/>
            <person name="Poulsen N."/>
            <person name="Robison M."/>
            <person name="Rychlewski L."/>
            <person name="Rynearson T.A."/>
            <person name="Schmutz J."/>
            <person name="Shapiro H."/>
            <person name="Siaut M."/>
            <person name="Stanley M."/>
            <person name="Sussman M.R."/>
            <person name="Taylor A.R."/>
            <person name="Vardi A."/>
            <person name="von Dassow P."/>
            <person name="Vyverman W."/>
            <person name="Willis A."/>
            <person name="Wyrwicz L.S."/>
            <person name="Rokhsar D.S."/>
            <person name="Weissenbach J."/>
            <person name="Armbrust E.V."/>
            <person name="Green B.R."/>
            <person name="Van de Peer Y."/>
            <person name="Grigoriev I.V."/>
        </authorList>
    </citation>
    <scope>NUCLEOTIDE SEQUENCE [LARGE SCALE GENOMIC DNA]</scope>
    <source>
        <strain evidence="3 4">CCAP 1055/1</strain>
    </source>
</reference>
<evidence type="ECO:0000256" key="2">
    <source>
        <dbReference type="SAM" id="Phobius"/>
    </source>
</evidence>
<keyword evidence="2" id="KW-0472">Membrane</keyword>
<keyword evidence="2" id="KW-0812">Transmembrane</keyword>
<feature type="compositionally biased region" description="Low complexity" evidence="1">
    <location>
        <begin position="333"/>
        <end position="352"/>
    </location>
</feature>
<feature type="compositionally biased region" description="Polar residues" evidence="1">
    <location>
        <begin position="353"/>
        <end position="369"/>
    </location>
</feature>
<dbReference type="RefSeq" id="XP_002185949.1">
    <property type="nucleotide sequence ID" value="XM_002185913.1"/>
</dbReference>
<feature type="region of interest" description="Disordered" evidence="1">
    <location>
        <begin position="333"/>
        <end position="384"/>
    </location>
</feature>
<dbReference type="Gene3D" id="3.20.20.190">
    <property type="entry name" value="Phosphatidylinositol (PI) phosphodiesterase"/>
    <property type="match status" value="1"/>
</dbReference>